<evidence type="ECO:0000313" key="2">
    <source>
        <dbReference type="EMBL" id="TBW40810.1"/>
    </source>
</evidence>
<dbReference type="InterPro" id="IPR050471">
    <property type="entry name" value="AB_hydrolase"/>
</dbReference>
<dbReference type="Pfam" id="PF00561">
    <property type="entry name" value="Abhydrolase_1"/>
    <property type="match status" value="1"/>
</dbReference>
<dbReference type="RefSeq" id="WP_131306218.1">
    <property type="nucleotide sequence ID" value="NZ_SJFN01000003.1"/>
</dbReference>
<sequence>MTPIVFVPGLLCSAEAFAPQSVALWEFGPVTTASTLAGETIAEMAAAILDDAPPRFALVGISMGGYICMEIMRQAPERVARLALLDTSAQSDTPEQSNQRRAMLAQARESDFAAWSEEALTSILHPSRRADANLRQINRRMGLAVGLEGFARQTEAVINRPDSRPGLAAIRVPTLVLVGDCDALTPPERSEEIASLIPGATLVVVPDCGHASTIEQPLLVSSSLARLLRE</sequence>
<dbReference type="SUPFAM" id="SSF53474">
    <property type="entry name" value="alpha/beta-Hydrolases"/>
    <property type="match status" value="1"/>
</dbReference>
<name>A0A4Q9VWT8_9HYPH</name>
<dbReference type="Gene3D" id="3.40.50.1820">
    <property type="entry name" value="alpha/beta hydrolase"/>
    <property type="match status" value="1"/>
</dbReference>
<dbReference type="OrthoDB" id="5491135at2"/>
<dbReference type="Proteomes" id="UP000292781">
    <property type="component" value="Unassembled WGS sequence"/>
</dbReference>
<dbReference type="InterPro" id="IPR000073">
    <property type="entry name" value="AB_hydrolase_1"/>
</dbReference>
<dbReference type="GO" id="GO:0016787">
    <property type="term" value="F:hydrolase activity"/>
    <property type="evidence" value="ECO:0007669"/>
    <property type="project" value="UniProtKB-KW"/>
</dbReference>
<proteinExistence type="predicted"/>
<dbReference type="AlphaFoldDB" id="A0A4Q9VWT8"/>
<protein>
    <submittedName>
        <fullName evidence="2">Alpha/beta fold hydrolase</fullName>
    </submittedName>
</protein>
<keyword evidence="2" id="KW-0378">Hydrolase</keyword>
<evidence type="ECO:0000259" key="1">
    <source>
        <dbReference type="Pfam" id="PF00561"/>
    </source>
</evidence>
<dbReference type="EMBL" id="SJFN01000003">
    <property type="protein sequence ID" value="TBW40810.1"/>
    <property type="molecule type" value="Genomic_DNA"/>
</dbReference>
<reference evidence="2 3" key="1">
    <citation type="submission" date="2019-02" db="EMBL/GenBank/DDBJ databases">
        <title>Siculibacillus lacustris gen. nov., sp. nov., a new rosette-forming bacterium isolated from a freshwater crater lake (Lake St. Ana, Romania).</title>
        <authorList>
            <person name="Felfoldi T."/>
            <person name="Marton Z."/>
            <person name="Szabo A."/>
            <person name="Mentes A."/>
            <person name="Boka K."/>
            <person name="Marialigeti K."/>
            <person name="Mathe I."/>
            <person name="Koncz M."/>
            <person name="Schumann P."/>
            <person name="Toth E."/>
        </authorList>
    </citation>
    <scope>NUCLEOTIDE SEQUENCE [LARGE SCALE GENOMIC DNA]</scope>
    <source>
        <strain evidence="2 3">SA-279</strain>
    </source>
</reference>
<dbReference type="PANTHER" id="PTHR43433">
    <property type="entry name" value="HYDROLASE, ALPHA/BETA FOLD FAMILY PROTEIN"/>
    <property type="match status" value="1"/>
</dbReference>
<feature type="domain" description="AB hydrolase-1" evidence="1">
    <location>
        <begin position="42"/>
        <end position="216"/>
    </location>
</feature>
<keyword evidence="3" id="KW-1185">Reference proteome</keyword>
<dbReference type="InterPro" id="IPR029058">
    <property type="entry name" value="AB_hydrolase_fold"/>
</dbReference>
<comment type="caution">
    <text evidence="2">The sequence shown here is derived from an EMBL/GenBank/DDBJ whole genome shotgun (WGS) entry which is preliminary data.</text>
</comment>
<organism evidence="2 3">
    <name type="scientific">Siculibacillus lacustris</name>
    <dbReference type="NCBI Taxonomy" id="1549641"/>
    <lineage>
        <taxon>Bacteria</taxon>
        <taxon>Pseudomonadati</taxon>
        <taxon>Pseudomonadota</taxon>
        <taxon>Alphaproteobacteria</taxon>
        <taxon>Hyphomicrobiales</taxon>
        <taxon>Ancalomicrobiaceae</taxon>
        <taxon>Siculibacillus</taxon>
    </lineage>
</organism>
<gene>
    <name evidence="2" type="ORF">EYW49_03530</name>
</gene>
<dbReference type="PRINTS" id="PR00111">
    <property type="entry name" value="ABHYDROLASE"/>
</dbReference>
<accession>A0A4Q9VWT8</accession>
<dbReference type="PANTHER" id="PTHR43433:SF4">
    <property type="entry name" value="NON-HEME CHLOROPEROXIDASE-RELATED"/>
    <property type="match status" value="1"/>
</dbReference>
<evidence type="ECO:0000313" key="3">
    <source>
        <dbReference type="Proteomes" id="UP000292781"/>
    </source>
</evidence>